<dbReference type="STRING" id="875328.JDM601_3842"/>
<dbReference type="Pfam" id="PF02803">
    <property type="entry name" value="Thiolase_C"/>
    <property type="match status" value="1"/>
</dbReference>
<dbReference type="InterPro" id="IPR020615">
    <property type="entry name" value="Thiolase_acyl_enz_int_AS"/>
</dbReference>
<evidence type="ECO:0000313" key="12">
    <source>
        <dbReference type="Proteomes" id="UP000009224"/>
    </source>
</evidence>
<dbReference type="PROSITE" id="PS00098">
    <property type="entry name" value="THIOLASE_1"/>
    <property type="match status" value="1"/>
</dbReference>
<evidence type="ECO:0000256" key="1">
    <source>
        <dbReference type="ARBA" id="ARBA00010982"/>
    </source>
</evidence>
<evidence type="ECO:0000256" key="4">
    <source>
        <dbReference type="ARBA" id="ARBA00023315"/>
    </source>
</evidence>
<dbReference type="InterPro" id="IPR020616">
    <property type="entry name" value="Thiolase_N"/>
</dbReference>
<dbReference type="eggNOG" id="COG0183">
    <property type="taxonomic scope" value="Bacteria"/>
</dbReference>
<proteinExistence type="inferred from homology"/>
<reference evidence="11 12" key="1">
    <citation type="journal article" date="2011" name="J. Bacteriol.">
        <title>Complete genome sequence of a novel clinical isolate, the nontuberculous Mycobacterium strain JDM601.</title>
        <authorList>
            <person name="Zhang Z.Y."/>
            <person name="Sun Z.Q."/>
            <person name="Wang Z.L."/>
            <person name="Wen Z.L."/>
            <person name="Sun Q.W."/>
            <person name="Zhu Z.Q."/>
            <person name="Song Y.Z."/>
            <person name="Zhao J.W."/>
            <person name="Wang H.H."/>
            <person name="Zhang S.L."/>
            <person name="Guo X.K."/>
        </authorList>
    </citation>
    <scope>NUCLEOTIDE SEQUENCE [LARGE SCALE GENOMIC DNA]</scope>
    <source>
        <strain evidence="11 12">JDM601</strain>
    </source>
</reference>
<feature type="active site" description="Proton acceptor" evidence="7">
    <location>
        <position position="349"/>
    </location>
</feature>
<dbReference type="OrthoDB" id="9764638at2"/>
<evidence type="ECO:0000259" key="10">
    <source>
        <dbReference type="Pfam" id="PF02803"/>
    </source>
</evidence>
<feature type="domain" description="Thiolase C-terminal" evidence="10">
    <location>
        <begin position="272"/>
        <end position="391"/>
    </location>
</feature>
<evidence type="ECO:0000313" key="11">
    <source>
        <dbReference type="EMBL" id="AEF37842.1"/>
    </source>
</evidence>
<dbReference type="PANTHER" id="PTHR18919">
    <property type="entry name" value="ACETYL-COA C-ACYLTRANSFERASE"/>
    <property type="match status" value="1"/>
</dbReference>
<dbReference type="InterPro" id="IPR016039">
    <property type="entry name" value="Thiolase-like"/>
</dbReference>
<dbReference type="GO" id="GO:0003985">
    <property type="term" value="F:acetyl-CoA C-acetyltransferase activity"/>
    <property type="evidence" value="ECO:0007669"/>
    <property type="project" value="UniProtKB-EC"/>
</dbReference>
<dbReference type="Gene3D" id="3.40.47.10">
    <property type="match status" value="1"/>
</dbReference>
<evidence type="ECO:0000259" key="9">
    <source>
        <dbReference type="Pfam" id="PF00108"/>
    </source>
</evidence>
<gene>
    <name evidence="11" type="ordered locus">JDM601_3842</name>
</gene>
<evidence type="ECO:0000256" key="3">
    <source>
        <dbReference type="ARBA" id="ARBA00022679"/>
    </source>
</evidence>
<accession>F5YRQ1</accession>
<keyword evidence="3 8" id="KW-0808">Transferase</keyword>
<evidence type="ECO:0000256" key="8">
    <source>
        <dbReference type="RuleBase" id="RU003557"/>
    </source>
</evidence>
<dbReference type="HOGENOM" id="CLU_031026_2_1_11"/>
<name>F5YRQ1_MYCSD</name>
<dbReference type="SUPFAM" id="SSF53901">
    <property type="entry name" value="Thiolase-like"/>
    <property type="match status" value="2"/>
</dbReference>
<organism evidence="11 12">
    <name type="scientific">Mycolicibacter sinensis (strain JDM601)</name>
    <name type="common">Mycobacterium sinense</name>
    <dbReference type="NCBI Taxonomy" id="875328"/>
    <lineage>
        <taxon>Bacteria</taxon>
        <taxon>Bacillati</taxon>
        <taxon>Actinomycetota</taxon>
        <taxon>Actinomycetes</taxon>
        <taxon>Mycobacteriales</taxon>
        <taxon>Mycobacteriaceae</taxon>
        <taxon>Mycolicibacter</taxon>
    </lineage>
</organism>
<evidence type="ECO:0000256" key="5">
    <source>
        <dbReference type="ARBA" id="ARBA00030755"/>
    </source>
</evidence>
<evidence type="ECO:0000256" key="7">
    <source>
        <dbReference type="PIRSR" id="PIRSR000429-1"/>
    </source>
</evidence>
<dbReference type="RefSeq" id="WP_013830765.1">
    <property type="nucleotide sequence ID" value="NC_015576.1"/>
</dbReference>
<dbReference type="InterPro" id="IPR020610">
    <property type="entry name" value="Thiolase_AS"/>
</dbReference>
<feature type="active site" description="Proton acceptor" evidence="7">
    <location>
        <position position="379"/>
    </location>
</feature>
<keyword evidence="4 8" id="KW-0012">Acyltransferase</keyword>
<protein>
    <recommendedName>
        <fullName evidence="6">Probable acetyl-CoA acetyltransferase</fullName>
        <ecNumber evidence="2">2.3.1.9</ecNumber>
    </recommendedName>
    <alternativeName>
        <fullName evidence="5">Acetoacetyl-CoA thiolase</fullName>
    </alternativeName>
</protein>
<dbReference type="PROSITE" id="PS00099">
    <property type="entry name" value="THIOLASE_3"/>
    <property type="match status" value="1"/>
</dbReference>
<dbReference type="EC" id="2.3.1.9" evidence="2"/>
<sequence length="393" mass="40222">MASSKAAIVSAVRTAIGTSRRGTLANVPAIELAKPLVAAAVERSGLASADFDDLVVAESLQGGGDSARYIAVDLGLLDIPGMAVNRQCASSLTAIAVGAGQIASGMSRAILAGGMESCSTSPMMSKRKAFTDGNSAEDYSQWVPLSHPPTDDAPALDMSITVAHNCAVQYGITRQDQDAWALRSHQRAIEAIDASSFVEEIVSVEVPQADGSTVTFAVDEHPRRGSSMEALAGLKVLHPEIEGFTVTAGTSSGVNDAAAIVALAAPDTGRDVLAHVLSWAQVGVAPNRTGSGPITAIPRALELAGRKLEDVALFEINEAFAAQAAACSRQLGLDEEIVNVYGSGISLGHPIAATGARMVTSAIYELRRRGGGIGVLSMCAGGGMGAAMVIEVA</sequence>
<keyword evidence="12" id="KW-1185">Reference proteome</keyword>
<feature type="active site" description="Acyl-thioester intermediate" evidence="7">
    <location>
        <position position="88"/>
    </location>
</feature>
<dbReference type="KEGG" id="mjd:JDM601_3842"/>
<dbReference type="Pfam" id="PF00108">
    <property type="entry name" value="Thiolase_N"/>
    <property type="match status" value="1"/>
</dbReference>
<feature type="domain" description="Thiolase N-terminal" evidence="9">
    <location>
        <begin position="7"/>
        <end position="264"/>
    </location>
</feature>
<dbReference type="PANTHER" id="PTHR18919:SF107">
    <property type="entry name" value="ACETYL-COA ACETYLTRANSFERASE, CYTOSOLIC"/>
    <property type="match status" value="1"/>
</dbReference>
<evidence type="ECO:0000256" key="6">
    <source>
        <dbReference type="ARBA" id="ARBA00040529"/>
    </source>
</evidence>
<dbReference type="EMBL" id="CP002329">
    <property type="protein sequence ID" value="AEF37842.1"/>
    <property type="molecule type" value="Genomic_DNA"/>
</dbReference>
<dbReference type="CDD" id="cd00751">
    <property type="entry name" value="thiolase"/>
    <property type="match status" value="1"/>
</dbReference>
<dbReference type="AlphaFoldDB" id="F5YRQ1"/>
<dbReference type="NCBIfam" id="TIGR01930">
    <property type="entry name" value="AcCoA-C-Actrans"/>
    <property type="match status" value="1"/>
</dbReference>
<comment type="similarity">
    <text evidence="1 8">Belongs to the thiolase-like superfamily. Thiolase family.</text>
</comment>
<dbReference type="PIRSF" id="PIRSF000429">
    <property type="entry name" value="Ac-CoA_Ac_transf"/>
    <property type="match status" value="1"/>
</dbReference>
<dbReference type="Proteomes" id="UP000009224">
    <property type="component" value="Chromosome"/>
</dbReference>
<evidence type="ECO:0000256" key="2">
    <source>
        <dbReference type="ARBA" id="ARBA00012705"/>
    </source>
</evidence>
<dbReference type="InterPro" id="IPR020617">
    <property type="entry name" value="Thiolase_C"/>
</dbReference>
<dbReference type="InterPro" id="IPR002155">
    <property type="entry name" value="Thiolase"/>
</dbReference>